<evidence type="ECO:0000313" key="2">
    <source>
        <dbReference type="Proteomes" id="UP000499080"/>
    </source>
</evidence>
<sequence length="100" mass="11633">MDEAMFTFYEAIQRNIAQVAKQSKIVRLKTEYQHRKGIAERKMRLKKKSGKVFFLLTALPLCGVKSSNRDRPGFQKWAVLLLLDKRYPNHRRPELGTAVA</sequence>
<dbReference type="EMBL" id="BGPR01000179">
    <property type="protein sequence ID" value="GBM02325.1"/>
    <property type="molecule type" value="Genomic_DNA"/>
</dbReference>
<protein>
    <submittedName>
        <fullName evidence="1">Uncharacterized protein</fullName>
    </submittedName>
</protein>
<reference evidence="1 2" key="1">
    <citation type="journal article" date="2019" name="Sci. Rep.">
        <title>Orb-weaving spider Araneus ventricosus genome elucidates the spidroin gene catalogue.</title>
        <authorList>
            <person name="Kono N."/>
            <person name="Nakamura H."/>
            <person name="Ohtoshi R."/>
            <person name="Moran D.A.P."/>
            <person name="Shinohara A."/>
            <person name="Yoshida Y."/>
            <person name="Fujiwara M."/>
            <person name="Mori M."/>
            <person name="Tomita M."/>
            <person name="Arakawa K."/>
        </authorList>
    </citation>
    <scope>NUCLEOTIDE SEQUENCE [LARGE SCALE GENOMIC DNA]</scope>
</reference>
<keyword evidence="2" id="KW-1185">Reference proteome</keyword>
<proteinExistence type="predicted"/>
<comment type="caution">
    <text evidence="1">The sequence shown here is derived from an EMBL/GenBank/DDBJ whole genome shotgun (WGS) entry which is preliminary data.</text>
</comment>
<name>A0A4Y2CG68_ARAVE</name>
<dbReference type="AlphaFoldDB" id="A0A4Y2CG68"/>
<organism evidence="1 2">
    <name type="scientific">Araneus ventricosus</name>
    <name type="common">Orbweaver spider</name>
    <name type="synonym">Epeira ventricosa</name>
    <dbReference type="NCBI Taxonomy" id="182803"/>
    <lineage>
        <taxon>Eukaryota</taxon>
        <taxon>Metazoa</taxon>
        <taxon>Ecdysozoa</taxon>
        <taxon>Arthropoda</taxon>
        <taxon>Chelicerata</taxon>
        <taxon>Arachnida</taxon>
        <taxon>Araneae</taxon>
        <taxon>Araneomorphae</taxon>
        <taxon>Entelegynae</taxon>
        <taxon>Araneoidea</taxon>
        <taxon>Araneidae</taxon>
        <taxon>Araneus</taxon>
    </lineage>
</organism>
<evidence type="ECO:0000313" key="1">
    <source>
        <dbReference type="EMBL" id="GBM02325.1"/>
    </source>
</evidence>
<dbReference type="Proteomes" id="UP000499080">
    <property type="component" value="Unassembled WGS sequence"/>
</dbReference>
<accession>A0A4Y2CG68</accession>
<gene>
    <name evidence="1" type="ORF">AVEN_138446_1</name>
</gene>